<proteinExistence type="predicted"/>
<keyword evidence="3" id="KW-1185">Reference proteome</keyword>
<gene>
    <name evidence="2" type="ORF">SAMN06297251_10287</name>
</gene>
<dbReference type="Pfam" id="PF13223">
    <property type="entry name" value="DUF4031"/>
    <property type="match status" value="1"/>
</dbReference>
<feature type="domain" description="DUF4031" evidence="1">
    <location>
        <begin position="3"/>
        <end position="81"/>
    </location>
</feature>
<dbReference type="STRING" id="937218.SAMN06297251_10287"/>
<evidence type="ECO:0000313" key="3">
    <source>
        <dbReference type="Proteomes" id="UP000192656"/>
    </source>
</evidence>
<dbReference type="Proteomes" id="UP000192656">
    <property type="component" value="Unassembled WGS sequence"/>
</dbReference>
<evidence type="ECO:0000259" key="1">
    <source>
        <dbReference type="Pfam" id="PF13223"/>
    </source>
</evidence>
<name>A0A1W1YY38_9HYPH</name>
<protein>
    <recommendedName>
        <fullName evidence="1">DUF4031 domain-containing protein</fullName>
    </recommendedName>
</protein>
<dbReference type="OrthoDB" id="9808993at2"/>
<dbReference type="AlphaFoldDB" id="A0A1W1YY38"/>
<dbReference type="EMBL" id="FWXR01000002">
    <property type="protein sequence ID" value="SMC41147.1"/>
    <property type="molecule type" value="Genomic_DNA"/>
</dbReference>
<accession>A0A1W1YY38</accession>
<dbReference type="InterPro" id="IPR025109">
    <property type="entry name" value="DUF4031"/>
</dbReference>
<evidence type="ECO:0000313" key="2">
    <source>
        <dbReference type="EMBL" id="SMC41147.1"/>
    </source>
</evidence>
<reference evidence="2 3" key="1">
    <citation type="submission" date="2017-04" db="EMBL/GenBank/DDBJ databases">
        <authorList>
            <person name="Afonso C.L."/>
            <person name="Miller P.J."/>
            <person name="Scott M.A."/>
            <person name="Spackman E."/>
            <person name="Goraichik I."/>
            <person name="Dimitrov K.M."/>
            <person name="Suarez D.L."/>
            <person name="Swayne D.E."/>
        </authorList>
    </citation>
    <scope>NUCLEOTIDE SEQUENCE [LARGE SCALE GENOMIC DNA]</scope>
    <source>
        <strain evidence="2 3">CGMCC 1.10972</strain>
    </source>
</reference>
<sequence length="94" mass="10503">MAVYVDDMRARYGRLVMCHMLADTTDELIAMADRIGVARKWLQNAGTAHEHFDIALSKRALAVAAGAQEITWREAGKMIRERRIGDRTKGSDNG</sequence>
<organism evidence="2 3">
    <name type="scientific">Fulvimarina manganoxydans</name>
    <dbReference type="NCBI Taxonomy" id="937218"/>
    <lineage>
        <taxon>Bacteria</taxon>
        <taxon>Pseudomonadati</taxon>
        <taxon>Pseudomonadota</taxon>
        <taxon>Alphaproteobacteria</taxon>
        <taxon>Hyphomicrobiales</taxon>
        <taxon>Aurantimonadaceae</taxon>
        <taxon>Fulvimarina</taxon>
    </lineage>
</organism>